<evidence type="ECO:0000313" key="2">
    <source>
        <dbReference type="Proteomes" id="UP000199451"/>
    </source>
</evidence>
<gene>
    <name evidence="1" type="ORF">SAMN04487949_1296</name>
</gene>
<dbReference type="Proteomes" id="UP000199451">
    <property type="component" value="Unassembled WGS sequence"/>
</dbReference>
<name>A0A1G9RDD7_9EURY</name>
<accession>A0A1G9RDD7</accession>
<dbReference type="AlphaFoldDB" id="A0A1G9RDD7"/>
<dbReference type="EMBL" id="FNHL01000001">
    <property type="protein sequence ID" value="SDM21329.1"/>
    <property type="molecule type" value="Genomic_DNA"/>
</dbReference>
<dbReference type="InterPro" id="IPR006311">
    <property type="entry name" value="TAT_signal"/>
</dbReference>
<evidence type="ECO:0000313" key="1">
    <source>
        <dbReference type="EMBL" id="SDM21329.1"/>
    </source>
</evidence>
<protein>
    <submittedName>
        <fullName evidence="1">Uncharacterized protein</fullName>
    </submittedName>
</protein>
<sequence>MPSTDDGRTERTSRRRLLSTLATGLTAATAGCAGSVPEQHDRLTTTQFEDSSERIAWDFQTASAEYRTGYAALRLQRRLDDGDADTPDPTLFQFNASLDLDNDFEFDWYRARISTPTDYHQRYGDVTYRVTPPGQWEDFCVYFQRHATRRELVVEHRGVDTEGTILTPVVVNPVTDPFPPALRCQFTLQASKSGAFGRTIRIADSGQLVFESEENES</sequence>
<dbReference type="PROSITE" id="PS51318">
    <property type="entry name" value="TAT"/>
    <property type="match status" value="1"/>
</dbReference>
<organism evidence="1 2">
    <name type="scientific">Halogranum gelatinilyticum</name>
    <dbReference type="NCBI Taxonomy" id="660521"/>
    <lineage>
        <taxon>Archaea</taxon>
        <taxon>Methanobacteriati</taxon>
        <taxon>Methanobacteriota</taxon>
        <taxon>Stenosarchaea group</taxon>
        <taxon>Halobacteria</taxon>
        <taxon>Halobacteriales</taxon>
        <taxon>Haloferacaceae</taxon>
    </lineage>
</organism>
<proteinExistence type="predicted"/>
<reference evidence="2" key="1">
    <citation type="submission" date="2016-10" db="EMBL/GenBank/DDBJ databases">
        <authorList>
            <person name="Varghese N."/>
            <person name="Submissions S."/>
        </authorList>
    </citation>
    <scope>NUCLEOTIDE SEQUENCE [LARGE SCALE GENOMIC DNA]</scope>
    <source>
        <strain evidence="2">CGMCC 1.10119</strain>
    </source>
</reference>
<dbReference type="RefSeq" id="WP_089695234.1">
    <property type="nucleotide sequence ID" value="NZ_FNHL01000001.1"/>
</dbReference>
<keyword evidence="2" id="KW-1185">Reference proteome</keyword>
<dbReference type="OrthoDB" id="287576at2157"/>